<dbReference type="AlphaFoldDB" id="J4HVE7"/>
<dbReference type="RefSeq" id="XP_012179980.1">
    <property type="nucleotide sequence ID" value="XM_012324590.1"/>
</dbReference>
<keyword evidence="3" id="KW-0999">Mitochondrion inner membrane</keyword>
<evidence type="ECO:0000256" key="3">
    <source>
        <dbReference type="ARBA" id="ARBA00022792"/>
    </source>
</evidence>
<evidence type="ECO:0000313" key="9">
    <source>
        <dbReference type="EMBL" id="CCM00697.1"/>
    </source>
</evidence>
<dbReference type="Pfam" id="PF07766">
    <property type="entry name" value="LETM1_RBD"/>
    <property type="match status" value="1"/>
</dbReference>
<evidence type="ECO:0000256" key="1">
    <source>
        <dbReference type="ARBA" id="ARBA00004434"/>
    </source>
</evidence>
<dbReference type="InterPro" id="IPR033122">
    <property type="entry name" value="LETM1-like_RBD"/>
</dbReference>
<evidence type="ECO:0000259" key="8">
    <source>
        <dbReference type="PROSITE" id="PS51758"/>
    </source>
</evidence>
<dbReference type="HOGENOM" id="CLU_1606630_0_0_1"/>
<protein>
    <recommendedName>
        <fullName evidence="8">Letm1 RBD domain-containing protein</fullName>
    </recommendedName>
</protein>
<evidence type="ECO:0000256" key="4">
    <source>
        <dbReference type="ARBA" id="ARBA00022989"/>
    </source>
</evidence>
<dbReference type="InterPro" id="IPR044202">
    <property type="entry name" value="LETM1/MDM38-like"/>
</dbReference>
<keyword evidence="2" id="KW-0812">Transmembrane</keyword>
<dbReference type="PANTHER" id="PTHR14009:SF1">
    <property type="entry name" value="MITOCHONDRIAL PROTON_CALCIUM EXCHANGER PROTEIN"/>
    <property type="match status" value="1"/>
</dbReference>
<keyword evidence="6" id="KW-0472">Membrane</keyword>
<keyword evidence="4" id="KW-1133">Transmembrane helix</keyword>
<dbReference type="Proteomes" id="UP000006352">
    <property type="component" value="Unassembled WGS sequence"/>
</dbReference>
<evidence type="ECO:0000256" key="5">
    <source>
        <dbReference type="ARBA" id="ARBA00023128"/>
    </source>
</evidence>
<accession>J4HVE7</accession>
<evidence type="ECO:0000256" key="2">
    <source>
        <dbReference type="ARBA" id="ARBA00022692"/>
    </source>
</evidence>
<dbReference type="PROSITE" id="PS51758">
    <property type="entry name" value="LETM1_RBD"/>
    <property type="match status" value="1"/>
</dbReference>
<dbReference type="PANTHER" id="PTHR14009">
    <property type="entry name" value="LEUCINE ZIPPER-EF-HAND CONTAINING TRANSMEMBRANE PROTEIN"/>
    <property type="match status" value="1"/>
</dbReference>
<evidence type="ECO:0000256" key="7">
    <source>
        <dbReference type="PROSITE-ProRule" id="PRU01094"/>
    </source>
</evidence>
<dbReference type="GO" id="GO:0043022">
    <property type="term" value="F:ribosome binding"/>
    <property type="evidence" value="ECO:0007669"/>
    <property type="project" value="InterPro"/>
</dbReference>
<dbReference type="InParanoid" id="J4HVE7"/>
<dbReference type="GeneID" id="24095608"/>
<gene>
    <name evidence="9" type="ORF">FIBRA_02736</name>
</gene>
<name>J4HVE7_9APHY</name>
<dbReference type="EMBL" id="HE796999">
    <property type="protein sequence ID" value="CCM00697.1"/>
    <property type="molecule type" value="Genomic_DNA"/>
</dbReference>
<proteinExistence type="predicted"/>
<keyword evidence="5 7" id="KW-0496">Mitochondrion</keyword>
<evidence type="ECO:0000313" key="10">
    <source>
        <dbReference type="Proteomes" id="UP000006352"/>
    </source>
</evidence>
<keyword evidence="10" id="KW-1185">Reference proteome</keyword>
<evidence type="ECO:0000256" key="6">
    <source>
        <dbReference type="ARBA" id="ARBA00023136"/>
    </source>
</evidence>
<dbReference type="STRING" id="599839.J4HVE7"/>
<reference evidence="9 10" key="1">
    <citation type="journal article" date="2012" name="Appl. Environ. Microbiol.">
        <title>Short-read sequencing for genomic analysis of the brown rot fungus Fibroporia radiculosa.</title>
        <authorList>
            <person name="Tang J.D."/>
            <person name="Perkins A.D."/>
            <person name="Sonstegard T.S."/>
            <person name="Schroeder S.G."/>
            <person name="Burgess S.C."/>
            <person name="Diehl S.V."/>
        </authorList>
    </citation>
    <scope>NUCLEOTIDE SEQUENCE [LARGE SCALE GENOMIC DNA]</scope>
    <source>
        <strain evidence="9 10">TFFH 294</strain>
    </source>
</reference>
<dbReference type="GO" id="GO:0005743">
    <property type="term" value="C:mitochondrial inner membrane"/>
    <property type="evidence" value="ECO:0007669"/>
    <property type="project" value="UniProtKB-SubCell"/>
</dbReference>
<sequence>MIIIIEEIIPLVVLYAPFVLPSTCLLPSQKERIDAKRREKQRLRVLASKPLFDRLRARMLASPATPVAALLDQPTLVALNGVLSLSTLGPNALRMRRLRQHLSAIAQDDALLRHESFGKMLSHAELRDAIEERGIITEGLSPKLWEARLESWLSSVDGEEDAFRHRVLLVASNGAGKF</sequence>
<organism evidence="9 10">
    <name type="scientific">Fibroporia radiculosa</name>
    <dbReference type="NCBI Taxonomy" id="599839"/>
    <lineage>
        <taxon>Eukaryota</taxon>
        <taxon>Fungi</taxon>
        <taxon>Dikarya</taxon>
        <taxon>Basidiomycota</taxon>
        <taxon>Agaricomycotina</taxon>
        <taxon>Agaricomycetes</taxon>
        <taxon>Polyporales</taxon>
        <taxon>Fibroporiaceae</taxon>
        <taxon>Fibroporia</taxon>
    </lineage>
</organism>
<dbReference type="GO" id="GO:0030003">
    <property type="term" value="P:intracellular monoatomic cation homeostasis"/>
    <property type="evidence" value="ECO:0007669"/>
    <property type="project" value="TreeGrafter"/>
</dbReference>
<dbReference type="OrthoDB" id="73691at2759"/>
<comment type="subcellular location">
    <subcellularLocation>
        <location evidence="1">Mitochondrion inner membrane</location>
        <topology evidence="1">Single-pass membrane protein</topology>
    </subcellularLocation>
</comment>
<feature type="domain" description="Letm1 RBD" evidence="8">
    <location>
        <begin position="1"/>
        <end position="178"/>
    </location>
</feature>